<sequence>MSETLWPRGTPIMVLVRRGLVALTVIGILSTAFELAAERHWNGLEQLIPWLALAVLVVATALLLLPDERGTAVIRVLALIVLGASIYGVFDHILVNFHAGELDQRFADTWDSLPLLERGWYAVTKTVGPAPTLAPGVLGQTALLLLLSTLCNAGRLGTRAA</sequence>
<accession>A0A561T586</accession>
<gene>
    <name evidence="2" type="ORF">FHX44_118204</name>
</gene>
<evidence type="ECO:0000256" key="1">
    <source>
        <dbReference type="SAM" id="Phobius"/>
    </source>
</evidence>
<comment type="caution">
    <text evidence="2">The sequence shown here is derived from an EMBL/GenBank/DDBJ whole genome shotgun (WGS) entry which is preliminary data.</text>
</comment>
<feature type="transmembrane region" description="Helical" evidence="1">
    <location>
        <begin position="72"/>
        <end position="90"/>
    </location>
</feature>
<reference evidence="2 3" key="1">
    <citation type="submission" date="2019-06" db="EMBL/GenBank/DDBJ databases">
        <title>Sequencing the genomes of 1000 actinobacteria strains.</title>
        <authorList>
            <person name="Klenk H.-P."/>
        </authorList>
    </citation>
    <scope>NUCLEOTIDE SEQUENCE [LARGE SCALE GENOMIC DNA]</scope>
    <source>
        <strain evidence="2 3">DSM 45671</strain>
    </source>
</reference>
<proteinExistence type="predicted"/>
<dbReference type="Proteomes" id="UP000321261">
    <property type="component" value="Unassembled WGS sequence"/>
</dbReference>
<organism evidence="2 3">
    <name type="scientific">Pseudonocardia hierapolitana</name>
    <dbReference type="NCBI Taxonomy" id="1128676"/>
    <lineage>
        <taxon>Bacteria</taxon>
        <taxon>Bacillati</taxon>
        <taxon>Actinomycetota</taxon>
        <taxon>Actinomycetes</taxon>
        <taxon>Pseudonocardiales</taxon>
        <taxon>Pseudonocardiaceae</taxon>
        <taxon>Pseudonocardia</taxon>
    </lineage>
</organism>
<evidence type="ECO:0000313" key="2">
    <source>
        <dbReference type="EMBL" id="TWF82259.1"/>
    </source>
</evidence>
<keyword evidence="1" id="KW-0812">Transmembrane</keyword>
<dbReference type="EMBL" id="VIWU01000001">
    <property type="protein sequence ID" value="TWF82259.1"/>
    <property type="molecule type" value="Genomic_DNA"/>
</dbReference>
<dbReference type="RefSeq" id="WP_212612877.1">
    <property type="nucleotide sequence ID" value="NZ_VIWU01000001.1"/>
</dbReference>
<keyword evidence="1" id="KW-0472">Membrane</keyword>
<feature type="transmembrane region" description="Helical" evidence="1">
    <location>
        <begin position="47"/>
        <end position="66"/>
    </location>
</feature>
<name>A0A561T586_9PSEU</name>
<dbReference type="AlphaFoldDB" id="A0A561T586"/>
<evidence type="ECO:0000313" key="3">
    <source>
        <dbReference type="Proteomes" id="UP000321261"/>
    </source>
</evidence>
<keyword evidence="1" id="KW-1133">Transmembrane helix</keyword>
<protein>
    <submittedName>
        <fullName evidence="2">Uncharacterized protein</fullName>
    </submittedName>
</protein>
<feature type="transmembrane region" description="Helical" evidence="1">
    <location>
        <begin position="12"/>
        <end position="35"/>
    </location>
</feature>
<keyword evidence="3" id="KW-1185">Reference proteome</keyword>